<evidence type="ECO:0008006" key="3">
    <source>
        <dbReference type="Google" id="ProtNLM"/>
    </source>
</evidence>
<accession>A0A0C2HW06</accession>
<keyword evidence="2" id="KW-1185">Reference proteome</keyword>
<comment type="caution">
    <text evidence="1">The sequence shown here is derived from an EMBL/GenBank/DDBJ whole genome shotgun (WGS) entry which is preliminary data.</text>
</comment>
<dbReference type="RefSeq" id="WP_040098051.1">
    <property type="nucleotide sequence ID" value="NZ_JWJD01000002.1"/>
</dbReference>
<dbReference type="AlphaFoldDB" id="A0A0C2HW06"/>
<sequence>MSGAFTSFRRFLLFFAALQAIFFLAGCGAKTPWSGETLPTKLYIDAPRNFVVEFPGNWARFVDPDQPFVPSADVVGWESPEQRSTEAAARMAVASLHRGMEREVAIKSILAELPDLTIEKHGEERINKLRAPTLLGATAQRRYYIILVGEPLISHVLVYSALSEDFDRYRPQFKEMVTSFETLR</sequence>
<dbReference type="EMBL" id="JWJD01000002">
    <property type="protein sequence ID" value="KIH76932.1"/>
    <property type="molecule type" value="Genomic_DNA"/>
</dbReference>
<evidence type="ECO:0000313" key="1">
    <source>
        <dbReference type="EMBL" id="KIH76932.1"/>
    </source>
</evidence>
<gene>
    <name evidence="1" type="ORF">GFER_07550</name>
</gene>
<name>A0A0C2HW06_9BACT</name>
<protein>
    <recommendedName>
        <fullName evidence="3">PsbP C-terminal domain-containing protein</fullName>
    </recommendedName>
</protein>
<reference evidence="1 2" key="1">
    <citation type="submission" date="2014-12" db="EMBL/GenBank/DDBJ databases">
        <title>Genomes of Geoalkalibacter ferrihydriticus and Geoalkalibacter subterraneus, two haloalkaliphilic metal-reducing members of the Geobacteraceae.</title>
        <authorList>
            <person name="Badalamenti J.P."/>
            <person name="Torres C.I."/>
            <person name="Krajmalnik-Brown R."/>
            <person name="Bond D.R."/>
        </authorList>
    </citation>
    <scope>NUCLEOTIDE SEQUENCE [LARGE SCALE GENOMIC DNA]</scope>
    <source>
        <strain evidence="1 2">DSM 17813</strain>
    </source>
</reference>
<dbReference type="Proteomes" id="UP000035068">
    <property type="component" value="Unassembled WGS sequence"/>
</dbReference>
<proteinExistence type="predicted"/>
<organism evidence="1 2">
    <name type="scientific">Geoalkalibacter ferrihydriticus DSM 17813</name>
    <dbReference type="NCBI Taxonomy" id="1121915"/>
    <lineage>
        <taxon>Bacteria</taxon>
        <taxon>Pseudomonadati</taxon>
        <taxon>Thermodesulfobacteriota</taxon>
        <taxon>Desulfuromonadia</taxon>
        <taxon>Desulfuromonadales</taxon>
        <taxon>Geoalkalibacteraceae</taxon>
        <taxon>Geoalkalibacter</taxon>
    </lineage>
</organism>
<evidence type="ECO:0000313" key="2">
    <source>
        <dbReference type="Proteomes" id="UP000035068"/>
    </source>
</evidence>